<dbReference type="Pfam" id="PF25116">
    <property type="entry name" value="CBM87_Agd3"/>
    <property type="match status" value="1"/>
</dbReference>
<reference evidence="2 3" key="1">
    <citation type="submission" date="2019-03" db="EMBL/GenBank/DDBJ databases">
        <title>Genomic Encyclopedia of Type Strains, Phase IV (KMG-IV): sequencing the most valuable type-strain genomes for metagenomic binning, comparative biology and taxonomic classification.</title>
        <authorList>
            <person name="Goeker M."/>
        </authorList>
    </citation>
    <scope>NUCLEOTIDE SEQUENCE [LARGE SCALE GENOMIC DNA]</scope>
    <source>
        <strain evidence="2 3">DSM 45934</strain>
    </source>
</reference>
<dbReference type="AlphaFoldDB" id="A0A4R2JP59"/>
<dbReference type="EMBL" id="SLWS01000003">
    <property type="protein sequence ID" value="TCO60542.1"/>
    <property type="molecule type" value="Genomic_DNA"/>
</dbReference>
<evidence type="ECO:0000259" key="1">
    <source>
        <dbReference type="Pfam" id="PF25116"/>
    </source>
</evidence>
<name>A0A4R2JP59_9PSEU</name>
<proteinExistence type="predicted"/>
<keyword evidence="3" id="KW-1185">Reference proteome</keyword>
<protein>
    <recommendedName>
        <fullName evidence="1">Agd3 CBM87 domain-containing protein</fullName>
    </recommendedName>
</protein>
<gene>
    <name evidence="2" type="ORF">EV192_103117</name>
</gene>
<dbReference type="InterPro" id="IPR056827">
    <property type="entry name" value="CBM87_Agd3"/>
</dbReference>
<accession>A0A4R2JP59</accession>
<evidence type="ECO:0000313" key="3">
    <source>
        <dbReference type="Proteomes" id="UP000295680"/>
    </source>
</evidence>
<dbReference type="Proteomes" id="UP000295680">
    <property type="component" value="Unassembled WGS sequence"/>
</dbReference>
<organism evidence="2 3">
    <name type="scientific">Actinocrispum wychmicini</name>
    <dbReference type="NCBI Taxonomy" id="1213861"/>
    <lineage>
        <taxon>Bacteria</taxon>
        <taxon>Bacillati</taxon>
        <taxon>Actinomycetota</taxon>
        <taxon>Actinomycetes</taxon>
        <taxon>Pseudonocardiales</taxon>
        <taxon>Pseudonocardiaceae</taxon>
        <taxon>Actinocrispum</taxon>
    </lineage>
</organism>
<sequence length="695" mass="75499">MTLVRRLQLPLLLVLAVAVVTITVLSPAGPGQSGGASAGAALVEPPLPAKQRVPVRLASAPAGQARPGDLVALRQLVIATDTDDFGLATWKSVLDEIGSPYDVLLAGKDKLTTDKLVRADGVGRYDAVLLTNNALLHADASGNYTSMFDDAQWHVLWDYERAYHVRQVTLNAFPGATPEDYCLRSHGEGPVGTTPALLDQTTSEVFDYLDPHARIPLTQSYLYQGTLTKFCPAEPILTYQGNVVGVLSPSLDGRERIALTFSTGPDAVSTLLLGYGLVRWATKGVLIGEQRHWFNVDVDDWFNVTLRQLPDGSKEVFRISGQEAASIAAQQRDLREKYPLAKAFTLNMPFNGSRFDVTAPDRCSDAGTSDPLSSYTKCLVDQFRWINHTATHPQMNTTSYDVSLGEIKRNLDVAATGGLPVPKVVLKTPEYSGLGVYNPDPTSLAAPTDHGLAASNKALLDAAYDMGVRYVEGNMSFASHRPGCFNCGIDHPLRPGLFVVPDWPTNIAFEATTPAEETTLYNAEYGRNGTASDHANHDLDYPAVIDAESDVALRQLMVGSSYAHTLHQGNLHEYAPGRSLTFDWIKATVDKYSSYYAVPLENTDWVTLAHYVQARTQHFALLAARNDAIWNRATNAVSYTPADDGSLFLTGIQSRPADPQEQWTPDSSEIYGSDTVSQLGLAKGNEVVVMASPRS</sequence>
<dbReference type="RefSeq" id="WP_132115608.1">
    <property type="nucleotide sequence ID" value="NZ_SLWS01000003.1"/>
</dbReference>
<feature type="domain" description="Agd3 CBM87" evidence="1">
    <location>
        <begin position="74"/>
        <end position="178"/>
    </location>
</feature>
<comment type="caution">
    <text evidence="2">The sequence shown here is derived from an EMBL/GenBank/DDBJ whole genome shotgun (WGS) entry which is preliminary data.</text>
</comment>
<evidence type="ECO:0000313" key="2">
    <source>
        <dbReference type="EMBL" id="TCO60542.1"/>
    </source>
</evidence>
<dbReference type="OrthoDB" id="53191at2"/>